<dbReference type="Gene3D" id="3.40.1710.10">
    <property type="entry name" value="abc type-2 transporter like domain"/>
    <property type="match status" value="1"/>
</dbReference>
<dbReference type="Pfam" id="PF12698">
    <property type="entry name" value="ABC2_membrane_3"/>
    <property type="match status" value="1"/>
</dbReference>
<evidence type="ECO:0000313" key="7">
    <source>
        <dbReference type="EMBL" id="GIO27777.1"/>
    </source>
</evidence>
<dbReference type="EMBL" id="BORP01000004">
    <property type="protein sequence ID" value="GIO27777.1"/>
    <property type="molecule type" value="Genomic_DNA"/>
</dbReference>
<comment type="caution">
    <text evidence="7">The sequence shown here is derived from an EMBL/GenBank/DDBJ whole genome shotgun (WGS) entry which is preliminary data.</text>
</comment>
<evidence type="ECO:0000256" key="1">
    <source>
        <dbReference type="ARBA" id="ARBA00004141"/>
    </source>
</evidence>
<keyword evidence="2 5" id="KW-0812">Transmembrane</keyword>
<protein>
    <recommendedName>
        <fullName evidence="6">ABC-2 type transporter transmembrane domain-containing protein</fullName>
    </recommendedName>
</protein>
<keyword evidence="3 5" id="KW-1133">Transmembrane helix</keyword>
<dbReference type="InterPro" id="IPR013525">
    <property type="entry name" value="ABC2_TM"/>
</dbReference>
<feature type="domain" description="ABC-2 type transporter transmembrane" evidence="6">
    <location>
        <begin position="18"/>
        <end position="367"/>
    </location>
</feature>
<proteinExistence type="predicted"/>
<feature type="transmembrane region" description="Helical" evidence="5">
    <location>
        <begin position="308"/>
        <end position="329"/>
    </location>
</feature>
<feature type="transmembrane region" description="Helical" evidence="5">
    <location>
        <begin position="349"/>
        <end position="370"/>
    </location>
</feature>
<feature type="transmembrane region" description="Helical" evidence="5">
    <location>
        <begin position="205"/>
        <end position="224"/>
    </location>
</feature>
<sequence length="377" mass="43402">MNDMLYARFLLWKKRPFSMLLWLILPIIGTILIITMTNSIQEDSRIPIGLVVEDDSALAHALMEKVKASNLVQVYTLTEEEAIYQLEKHDLDSVFVIHDGYESSILKGKRNNIISSYQTDLSLAYAPVKEMIVSLVQEETGRAKAAHFILDMNEQYNGQASWTWDEISEKSKEIQQDENLLNTAFRYYHSEQQVENTPLIAWNTWGLWAIISFITTLFLSDWVIQEKSMTVTTRFSFLRISRASYYFQNICLYLLLFLLFDLLAITLFTVLLHEFVSVPLVIHILSFRIMMTGLAFSIANCFRSKGTFYTVTILLALIIAIISGTILPIEGFIPKTRLLTQINPLHEFLAGKITIIWGVISIFLVLITLFRKERFNA</sequence>
<evidence type="ECO:0000313" key="8">
    <source>
        <dbReference type="Proteomes" id="UP000676917"/>
    </source>
</evidence>
<feature type="transmembrane region" description="Helical" evidence="5">
    <location>
        <begin position="276"/>
        <end position="296"/>
    </location>
</feature>
<dbReference type="GO" id="GO:0016020">
    <property type="term" value="C:membrane"/>
    <property type="evidence" value="ECO:0007669"/>
    <property type="project" value="UniProtKB-SubCell"/>
</dbReference>
<keyword evidence="4 5" id="KW-0472">Membrane</keyword>
<feature type="transmembrane region" description="Helical" evidence="5">
    <location>
        <begin position="20"/>
        <end position="40"/>
    </location>
</feature>
<name>A0A920C8M1_9BACI</name>
<feature type="transmembrane region" description="Helical" evidence="5">
    <location>
        <begin position="245"/>
        <end position="270"/>
    </location>
</feature>
<keyword evidence="8" id="KW-1185">Reference proteome</keyword>
<reference evidence="7" key="1">
    <citation type="submission" date="2021-03" db="EMBL/GenBank/DDBJ databases">
        <title>Antimicrobial resistance genes in bacteria isolated from Japanese honey, and their potential for conferring macrolide and lincosamide resistance in the American foulbrood pathogen Paenibacillus larvae.</title>
        <authorList>
            <person name="Okamoto M."/>
            <person name="Kumagai M."/>
            <person name="Kanamori H."/>
            <person name="Takamatsu D."/>
        </authorList>
    </citation>
    <scope>NUCLEOTIDE SEQUENCE</scope>
    <source>
        <strain evidence="7">J43TS3</strain>
    </source>
</reference>
<dbReference type="AlphaFoldDB" id="A0A920C8M1"/>
<evidence type="ECO:0000256" key="2">
    <source>
        <dbReference type="ARBA" id="ARBA00022692"/>
    </source>
</evidence>
<dbReference type="Proteomes" id="UP000676917">
    <property type="component" value="Unassembled WGS sequence"/>
</dbReference>
<evidence type="ECO:0000256" key="4">
    <source>
        <dbReference type="ARBA" id="ARBA00023136"/>
    </source>
</evidence>
<comment type="subcellular location">
    <subcellularLocation>
        <location evidence="1">Membrane</location>
        <topology evidence="1">Multi-pass membrane protein</topology>
    </subcellularLocation>
</comment>
<evidence type="ECO:0000256" key="3">
    <source>
        <dbReference type="ARBA" id="ARBA00022989"/>
    </source>
</evidence>
<gene>
    <name evidence="7" type="ORF">J43TS3_23880</name>
</gene>
<organism evidence="7 8">
    <name type="scientific">Ornithinibacillus bavariensis</name>
    <dbReference type="NCBI Taxonomy" id="545502"/>
    <lineage>
        <taxon>Bacteria</taxon>
        <taxon>Bacillati</taxon>
        <taxon>Bacillota</taxon>
        <taxon>Bacilli</taxon>
        <taxon>Bacillales</taxon>
        <taxon>Bacillaceae</taxon>
        <taxon>Ornithinibacillus</taxon>
    </lineage>
</organism>
<evidence type="ECO:0000256" key="5">
    <source>
        <dbReference type="SAM" id="Phobius"/>
    </source>
</evidence>
<evidence type="ECO:0000259" key="6">
    <source>
        <dbReference type="Pfam" id="PF12698"/>
    </source>
</evidence>
<dbReference type="GO" id="GO:0140359">
    <property type="term" value="F:ABC-type transporter activity"/>
    <property type="evidence" value="ECO:0007669"/>
    <property type="project" value="InterPro"/>
</dbReference>
<dbReference type="RefSeq" id="WP_212921237.1">
    <property type="nucleotide sequence ID" value="NZ_BORP01000004.1"/>
</dbReference>
<accession>A0A920C8M1</accession>